<name>A0AAV8WP12_9CUCU</name>
<feature type="compositionally biased region" description="Polar residues" evidence="8">
    <location>
        <begin position="741"/>
        <end position="752"/>
    </location>
</feature>
<keyword evidence="3" id="KW-0677">Repeat</keyword>
<evidence type="ECO:0000256" key="4">
    <source>
        <dbReference type="ARBA" id="ARBA00022884"/>
    </source>
</evidence>
<dbReference type="Proteomes" id="UP001162156">
    <property type="component" value="Unassembled WGS sequence"/>
</dbReference>
<accession>A0AAV8WP12</accession>
<evidence type="ECO:0000256" key="3">
    <source>
        <dbReference type="ARBA" id="ARBA00022737"/>
    </source>
</evidence>
<reference evidence="10" key="1">
    <citation type="journal article" date="2023" name="Insect Mol. Biol.">
        <title>Genome sequencing provides insights into the evolution of gene families encoding plant cell wall-degrading enzymes in longhorned beetles.</title>
        <authorList>
            <person name="Shin N.R."/>
            <person name="Okamura Y."/>
            <person name="Kirsch R."/>
            <person name="Pauchet Y."/>
        </authorList>
    </citation>
    <scope>NUCLEOTIDE SEQUENCE</scope>
    <source>
        <strain evidence="10">RBIC_L_NR</strain>
    </source>
</reference>
<organism evidence="10 11">
    <name type="scientific">Rhamnusium bicolor</name>
    <dbReference type="NCBI Taxonomy" id="1586634"/>
    <lineage>
        <taxon>Eukaryota</taxon>
        <taxon>Metazoa</taxon>
        <taxon>Ecdysozoa</taxon>
        <taxon>Arthropoda</taxon>
        <taxon>Hexapoda</taxon>
        <taxon>Insecta</taxon>
        <taxon>Pterygota</taxon>
        <taxon>Neoptera</taxon>
        <taxon>Endopterygota</taxon>
        <taxon>Coleoptera</taxon>
        <taxon>Polyphaga</taxon>
        <taxon>Cucujiformia</taxon>
        <taxon>Chrysomeloidea</taxon>
        <taxon>Cerambycidae</taxon>
        <taxon>Lepturinae</taxon>
        <taxon>Rhagiini</taxon>
        <taxon>Rhamnusium</taxon>
    </lineage>
</organism>
<protein>
    <recommendedName>
        <fullName evidence="9">RRM domain-containing protein</fullName>
    </recommendedName>
</protein>
<dbReference type="InterPro" id="IPR012677">
    <property type="entry name" value="Nucleotide-bd_a/b_plait_sf"/>
</dbReference>
<dbReference type="PANTHER" id="PTHR17204">
    <property type="entry name" value="PRE-MRNA PROCESSING PROTEIN PRP39-RELATED"/>
    <property type="match status" value="1"/>
</dbReference>
<comment type="subcellular location">
    <subcellularLocation>
        <location evidence="1">Nucleus</location>
    </subcellularLocation>
</comment>
<evidence type="ECO:0000313" key="10">
    <source>
        <dbReference type="EMBL" id="KAJ8928201.1"/>
    </source>
</evidence>
<evidence type="ECO:0000256" key="7">
    <source>
        <dbReference type="PROSITE-ProRule" id="PRU00176"/>
    </source>
</evidence>
<feature type="compositionally biased region" description="Basic and acidic residues" evidence="8">
    <location>
        <begin position="486"/>
        <end position="510"/>
    </location>
</feature>
<comment type="caution">
    <text evidence="10">The sequence shown here is derived from an EMBL/GenBank/DDBJ whole genome shotgun (WGS) entry which is preliminary data.</text>
</comment>
<feature type="region of interest" description="Disordered" evidence="8">
    <location>
        <begin position="1"/>
        <end position="25"/>
    </location>
</feature>
<dbReference type="EMBL" id="JANEYF010005426">
    <property type="protein sequence ID" value="KAJ8928201.1"/>
    <property type="molecule type" value="Genomic_DNA"/>
</dbReference>
<evidence type="ECO:0000256" key="8">
    <source>
        <dbReference type="SAM" id="MobiDB-lite"/>
    </source>
</evidence>
<dbReference type="GO" id="GO:0008380">
    <property type="term" value="P:RNA splicing"/>
    <property type="evidence" value="ECO:0007669"/>
    <property type="project" value="UniProtKB-KW"/>
</dbReference>
<feature type="region of interest" description="Disordered" evidence="8">
    <location>
        <begin position="690"/>
        <end position="759"/>
    </location>
</feature>
<dbReference type="InterPro" id="IPR035979">
    <property type="entry name" value="RBD_domain_sf"/>
</dbReference>
<sequence length="759" mass="87176">MSEEDESMEIIDLNDSSSSNDEDDQELINKAEELEKQISSNKYLYDAHVEIVDVYRKLGDLNSMREAYQRFHECFPLTAKLWLKWLRDEIKIANNTFEEQKRILSLFNKAVEDYLFNVIYITAMSITLGGQVINVVPKMTILSKRDIFIPKMKSIAFSALELWSEYAQYSIGVGDIQTTRSILERAVTAGGLHTNDGDLLWDTLRELEHARISLTEEGSEEWKAQVSRLADVFKRQLSVPILGMEGTYCEWEQWFKSLPDGVVDPKPIEWGYKKALKTLDYYRPFEEKLLLAGTNEELFETYKEYIEFVKDPSAVLCLYERAAVSLCLVPNFWVDYCTLSISPAPGLDLWVTYLEYVHRNLNDVEKLDKLFSQAIQQFGFENDPSCKLSSASVWLEYANLERQYGDTNKLRSLFQRAVSTHLDWPQCIVEEWLMFEREFGTLENVLNCIEKTKNIANVAVQNLQPSESNRNDRDTTEKGKKRKHNYREDKSLESRKVKNVKLRDEKREEAPPPITNKHIDKDPRKTVFVSNLHPDVGQEQLKGLFPNATLIDLVMNRRGISRGYGYIQFSTEEEVMTALARDRVPLDGRPVFISKLKPEKAERKVEFKYAQVPEANKLFVRGLPKSKTKEEIEEIFKPYGCVEVRLVIMKNGHSKGLAYVEFENEEAAKKALQATDQMQIDENVITVAVSAPPPKKSSSSKPSEPVRHARSRLQVPLIPRSLAVKGTENKDKEAAVGKIGATNTAPKSNQDFRNMLLKK</sequence>
<keyword evidence="5" id="KW-0508">mRNA splicing</keyword>
<feature type="domain" description="RRM" evidence="9">
    <location>
        <begin position="525"/>
        <end position="612"/>
    </location>
</feature>
<evidence type="ECO:0000259" key="9">
    <source>
        <dbReference type="PROSITE" id="PS50102"/>
    </source>
</evidence>
<keyword evidence="11" id="KW-1185">Reference proteome</keyword>
<dbReference type="AlphaFoldDB" id="A0AAV8WP12"/>
<dbReference type="Pfam" id="PF00076">
    <property type="entry name" value="RRM_1"/>
    <property type="match status" value="2"/>
</dbReference>
<dbReference type="Gene3D" id="1.25.40.10">
    <property type="entry name" value="Tetratricopeptide repeat domain"/>
    <property type="match status" value="2"/>
</dbReference>
<dbReference type="PANTHER" id="PTHR17204:SF25">
    <property type="entry name" value="RRM DOMAIN-CONTAINING PROTEIN"/>
    <property type="match status" value="1"/>
</dbReference>
<proteinExistence type="predicted"/>
<keyword evidence="6" id="KW-0539">Nucleus</keyword>
<feature type="domain" description="RRM" evidence="9">
    <location>
        <begin position="616"/>
        <end position="692"/>
    </location>
</feature>
<feature type="compositionally biased region" description="Low complexity" evidence="8">
    <location>
        <begin position="10"/>
        <end position="19"/>
    </location>
</feature>
<dbReference type="SUPFAM" id="SSF48452">
    <property type="entry name" value="TPR-like"/>
    <property type="match status" value="2"/>
</dbReference>
<dbReference type="InterPro" id="IPR008847">
    <property type="entry name" value="Suf"/>
</dbReference>
<dbReference type="PROSITE" id="PS50102">
    <property type="entry name" value="RRM"/>
    <property type="match status" value="2"/>
</dbReference>
<dbReference type="Gene3D" id="1.25.40.1040">
    <property type="match status" value="1"/>
</dbReference>
<evidence type="ECO:0000256" key="6">
    <source>
        <dbReference type="ARBA" id="ARBA00023242"/>
    </source>
</evidence>
<dbReference type="InterPro" id="IPR000504">
    <property type="entry name" value="RRM_dom"/>
</dbReference>
<dbReference type="Gene3D" id="3.30.70.330">
    <property type="match status" value="2"/>
</dbReference>
<dbReference type="InterPro" id="IPR003954">
    <property type="entry name" value="RRM_euk-type"/>
</dbReference>
<feature type="region of interest" description="Disordered" evidence="8">
    <location>
        <begin position="460"/>
        <end position="520"/>
    </location>
</feature>
<keyword evidence="2" id="KW-0507">mRNA processing</keyword>
<dbReference type="GO" id="GO:0003723">
    <property type="term" value="F:RNA binding"/>
    <property type="evidence" value="ECO:0007669"/>
    <property type="project" value="UniProtKB-UniRule"/>
</dbReference>
<dbReference type="SMART" id="SM00386">
    <property type="entry name" value="HAT"/>
    <property type="match status" value="5"/>
</dbReference>
<evidence type="ECO:0000313" key="11">
    <source>
        <dbReference type="Proteomes" id="UP001162156"/>
    </source>
</evidence>
<feature type="compositionally biased region" description="Basic and acidic residues" evidence="8">
    <location>
        <begin position="469"/>
        <end position="478"/>
    </location>
</feature>
<dbReference type="SMART" id="SM00360">
    <property type="entry name" value="RRM"/>
    <property type="match status" value="2"/>
</dbReference>
<gene>
    <name evidence="10" type="ORF">NQ314_019264</name>
</gene>
<dbReference type="SMART" id="SM00361">
    <property type="entry name" value="RRM_1"/>
    <property type="match status" value="1"/>
</dbReference>
<dbReference type="SUPFAM" id="SSF54928">
    <property type="entry name" value="RNA-binding domain, RBD"/>
    <property type="match status" value="2"/>
</dbReference>
<dbReference type="InterPro" id="IPR008669">
    <property type="entry name" value="LSM_interact"/>
</dbReference>
<dbReference type="GO" id="GO:0006397">
    <property type="term" value="P:mRNA processing"/>
    <property type="evidence" value="ECO:0007669"/>
    <property type="project" value="UniProtKB-KW"/>
</dbReference>
<dbReference type="InterPro" id="IPR003107">
    <property type="entry name" value="HAT"/>
</dbReference>
<evidence type="ECO:0000256" key="2">
    <source>
        <dbReference type="ARBA" id="ARBA00022664"/>
    </source>
</evidence>
<evidence type="ECO:0000256" key="5">
    <source>
        <dbReference type="ARBA" id="ARBA00023187"/>
    </source>
</evidence>
<keyword evidence="4 7" id="KW-0694">RNA-binding</keyword>
<dbReference type="InterPro" id="IPR011990">
    <property type="entry name" value="TPR-like_helical_dom_sf"/>
</dbReference>
<dbReference type="GO" id="GO:0005634">
    <property type="term" value="C:nucleus"/>
    <property type="evidence" value="ECO:0007669"/>
    <property type="project" value="UniProtKB-SubCell"/>
</dbReference>
<dbReference type="Pfam" id="PF05843">
    <property type="entry name" value="Suf"/>
    <property type="match status" value="1"/>
</dbReference>
<evidence type="ECO:0000256" key="1">
    <source>
        <dbReference type="ARBA" id="ARBA00004123"/>
    </source>
</evidence>
<dbReference type="Pfam" id="PF05391">
    <property type="entry name" value="Lsm_interact"/>
    <property type="match status" value="1"/>
</dbReference>